<sequence length="465" mass="52236">MQKSDCIISVEHVSKFFGDKAVLNDVNLSVRKGEFVTILGPSGCGKTTLLRLIAGFQTASEGVITIAGKDITQTPPHRRPVNTVFQKYALFPHLNVFNNIAFGLKLKKLPAATIEKKVKQALRMVGMTDYEDRDVDSLSGGQQQRVAIARAIVNEPEVLLLDEPLAALDLKMRKDMQMELKEMHQKLGITFVYVTHDQEEALTLSDTIVVMSEGKIQQTGTPIDIYNEPINSFVADFIGESNILNGVMVHDQLVRFCGQEFDCVDTGFGEQAQVDVVIRPEDIYIFEPSEAAQLTGTVTSSIFKGVHYEMLVQTDEGYELMVQDYHCFEAGRKVGLLVKPFDIHVMKKERTCNTFEGKLLDETHVEFLGCSFECSPVQGIELETPVTVEVDFRNVILEDNEEDGRLTGEVKFILYKGNHYHLTVFTDWDEDIFVDTNDVWDDGDRVGIRIAPENIRVTVNDKAIK</sequence>
<dbReference type="InterPro" id="IPR027417">
    <property type="entry name" value="P-loop_NTPase"/>
</dbReference>
<dbReference type="Gene3D" id="2.40.50.100">
    <property type="match status" value="1"/>
</dbReference>
<evidence type="ECO:0000256" key="6">
    <source>
        <dbReference type="ARBA" id="ARBA00023136"/>
    </source>
</evidence>
<dbReference type="Gene3D" id="3.40.50.300">
    <property type="entry name" value="P-loop containing nucleotide triphosphate hydrolases"/>
    <property type="match status" value="1"/>
</dbReference>
<dbReference type="PROSITE" id="PS50893">
    <property type="entry name" value="ABC_TRANSPORTER_2"/>
    <property type="match status" value="1"/>
</dbReference>
<dbReference type="NCBIfam" id="TIGR01187">
    <property type="entry name" value="potA"/>
    <property type="match status" value="1"/>
</dbReference>
<dbReference type="PANTHER" id="PTHR42781">
    <property type="entry name" value="SPERMIDINE/PUTRESCINE IMPORT ATP-BINDING PROTEIN POTA"/>
    <property type="match status" value="1"/>
</dbReference>
<dbReference type="InterPro" id="IPR013611">
    <property type="entry name" value="Transp-assoc_OB_typ2"/>
</dbReference>
<evidence type="ECO:0000313" key="9">
    <source>
        <dbReference type="EMBL" id="OUN97728.1"/>
    </source>
</evidence>
<name>A0A1Y3YMP0_9BACE</name>
<evidence type="ECO:0000256" key="3">
    <source>
        <dbReference type="ARBA" id="ARBA00022741"/>
    </source>
</evidence>
<evidence type="ECO:0000256" key="4">
    <source>
        <dbReference type="ARBA" id="ARBA00022840"/>
    </source>
</evidence>
<keyword evidence="1 7" id="KW-0813">Transport</keyword>
<keyword evidence="4 7" id="KW-0067">ATP-binding</keyword>
<dbReference type="Pfam" id="PF00005">
    <property type="entry name" value="ABC_tran"/>
    <property type="match status" value="1"/>
</dbReference>
<accession>A0A1Y3YMP0</accession>
<dbReference type="GO" id="GO:0016887">
    <property type="term" value="F:ATP hydrolysis activity"/>
    <property type="evidence" value="ECO:0007669"/>
    <property type="project" value="InterPro"/>
</dbReference>
<keyword evidence="3 7" id="KW-0547">Nucleotide-binding</keyword>
<dbReference type="AlphaFoldDB" id="A0A1Y3YMP0"/>
<dbReference type="InterPro" id="IPR017871">
    <property type="entry name" value="ABC_transporter-like_CS"/>
</dbReference>
<dbReference type="InterPro" id="IPR003593">
    <property type="entry name" value="AAA+_ATPase"/>
</dbReference>
<comment type="caution">
    <text evidence="9">The sequence shown here is derived from an EMBL/GenBank/DDBJ whole genome shotgun (WGS) entry which is preliminary data.</text>
</comment>
<dbReference type="InterPro" id="IPR003439">
    <property type="entry name" value="ABC_transporter-like_ATP-bd"/>
</dbReference>
<reference evidence="10" key="1">
    <citation type="submission" date="2017-04" db="EMBL/GenBank/DDBJ databases">
        <title>Function of individual gut microbiota members based on whole genome sequencing of pure cultures obtained from chicken caecum.</title>
        <authorList>
            <person name="Medvecky M."/>
            <person name="Cejkova D."/>
            <person name="Polansky O."/>
            <person name="Karasova D."/>
            <person name="Kubasova T."/>
            <person name="Cizek A."/>
            <person name="Rychlik I."/>
        </authorList>
    </citation>
    <scope>NUCLEOTIDE SEQUENCE [LARGE SCALE GENOMIC DNA]</scope>
    <source>
        <strain evidence="10">An43</strain>
    </source>
</reference>
<comment type="similarity">
    <text evidence="7">Belongs to the ABC transporter superfamily. Spermidine/putrescine importer (TC 3.A.1.11.1) family.</text>
</comment>
<dbReference type="PROSITE" id="PS00211">
    <property type="entry name" value="ABC_TRANSPORTER_1"/>
    <property type="match status" value="1"/>
</dbReference>
<evidence type="ECO:0000313" key="10">
    <source>
        <dbReference type="Proteomes" id="UP000195386"/>
    </source>
</evidence>
<keyword evidence="5 7" id="KW-1278">Translocase</keyword>
<dbReference type="GO" id="GO:0015594">
    <property type="term" value="F:ABC-type putrescine transporter activity"/>
    <property type="evidence" value="ECO:0007669"/>
    <property type="project" value="InterPro"/>
</dbReference>
<dbReference type="Pfam" id="PF08402">
    <property type="entry name" value="TOBE_2"/>
    <property type="match status" value="2"/>
</dbReference>
<evidence type="ECO:0000256" key="2">
    <source>
        <dbReference type="ARBA" id="ARBA00022475"/>
    </source>
</evidence>
<dbReference type="RefSeq" id="WP_087427018.1">
    <property type="nucleotide sequence ID" value="NZ_NFII01000026.1"/>
</dbReference>
<dbReference type="PANTHER" id="PTHR42781:SF4">
    <property type="entry name" value="SPERMIDINE_PUTRESCINE IMPORT ATP-BINDING PROTEIN POTA"/>
    <property type="match status" value="1"/>
</dbReference>
<dbReference type="InterPro" id="IPR050093">
    <property type="entry name" value="ABC_SmlMolc_Importer"/>
</dbReference>
<gene>
    <name evidence="7" type="primary">potA</name>
    <name evidence="9" type="ORF">B5F97_17265</name>
</gene>
<keyword evidence="2 7" id="KW-1003">Cell membrane</keyword>
<dbReference type="Proteomes" id="UP000195386">
    <property type="component" value="Unassembled WGS sequence"/>
</dbReference>
<dbReference type="SMART" id="SM00382">
    <property type="entry name" value="AAA"/>
    <property type="match status" value="1"/>
</dbReference>
<dbReference type="EC" id="7.6.2.11" evidence="7"/>
<comment type="subunit">
    <text evidence="7">The complex is composed of two ATP-binding proteins (PotA), two transmembrane proteins (PotB and PotC) and a solute-binding protein (PotD).</text>
</comment>
<evidence type="ECO:0000256" key="7">
    <source>
        <dbReference type="RuleBase" id="RU364083"/>
    </source>
</evidence>
<dbReference type="FunFam" id="3.40.50.300:FF:000133">
    <property type="entry name" value="Spermidine/putrescine import ATP-binding protein PotA"/>
    <property type="match status" value="1"/>
</dbReference>
<comment type="function">
    <text evidence="7">Part of the ABC transporter complex PotABCD involved in spermidine/putrescine import. Responsible for energy coupling to the transport system.</text>
</comment>
<organism evidence="9 10">
    <name type="scientific">Bacteroides clarus</name>
    <dbReference type="NCBI Taxonomy" id="626929"/>
    <lineage>
        <taxon>Bacteria</taxon>
        <taxon>Pseudomonadati</taxon>
        <taxon>Bacteroidota</taxon>
        <taxon>Bacteroidia</taxon>
        <taxon>Bacteroidales</taxon>
        <taxon>Bacteroidaceae</taxon>
        <taxon>Bacteroides</taxon>
    </lineage>
</organism>
<dbReference type="GO" id="GO:0005524">
    <property type="term" value="F:ATP binding"/>
    <property type="evidence" value="ECO:0007669"/>
    <property type="project" value="UniProtKB-KW"/>
</dbReference>
<dbReference type="SUPFAM" id="SSF50331">
    <property type="entry name" value="MOP-like"/>
    <property type="match status" value="2"/>
</dbReference>
<evidence type="ECO:0000259" key="8">
    <source>
        <dbReference type="PROSITE" id="PS50893"/>
    </source>
</evidence>
<protein>
    <recommendedName>
        <fullName evidence="7">Spermidine/putrescine import ATP-binding protein PotA</fullName>
        <ecNumber evidence="7">7.6.2.11</ecNumber>
    </recommendedName>
</protein>
<proteinExistence type="inferred from homology"/>
<dbReference type="CDD" id="cd03300">
    <property type="entry name" value="ABC_PotA_N"/>
    <property type="match status" value="1"/>
</dbReference>
<dbReference type="GO" id="GO:0043190">
    <property type="term" value="C:ATP-binding cassette (ABC) transporter complex"/>
    <property type="evidence" value="ECO:0007669"/>
    <property type="project" value="InterPro"/>
</dbReference>
<comment type="catalytic activity">
    <reaction evidence="7">
        <text>ATP + H2O + polyamine-[polyamine-binding protein]Side 1 = ADP + phosphate + polyamineSide 2 + [polyamine-binding protein]Side 1.</text>
        <dbReference type="EC" id="7.6.2.11"/>
    </reaction>
</comment>
<dbReference type="InterPro" id="IPR008995">
    <property type="entry name" value="Mo/tungstate-bd_C_term_dom"/>
</dbReference>
<dbReference type="InterPro" id="IPR017879">
    <property type="entry name" value="PotA_ATP-bd"/>
</dbReference>
<dbReference type="EMBL" id="NFII01000026">
    <property type="protein sequence ID" value="OUN97728.1"/>
    <property type="molecule type" value="Genomic_DNA"/>
</dbReference>
<evidence type="ECO:0000256" key="1">
    <source>
        <dbReference type="ARBA" id="ARBA00022448"/>
    </source>
</evidence>
<keyword evidence="6 7" id="KW-0472">Membrane</keyword>
<feature type="domain" description="ABC transporter" evidence="8">
    <location>
        <begin position="8"/>
        <end position="238"/>
    </location>
</feature>
<evidence type="ECO:0000256" key="5">
    <source>
        <dbReference type="ARBA" id="ARBA00022967"/>
    </source>
</evidence>
<dbReference type="SUPFAM" id="SSF52540">
    <property type="entry name" value="P-loop containing nucleoside triphosphate hydrolases"/>
    <property type="match status" value="1"/>
</dbReference>
<dbReference type="InterPro" id="IPR005893">
    <property type="entry name" value="PotA-like"/>
</dbReference>